<keyword evidence="1" id="KW-0227">DNA damage</keyword>
<accession>A0A836F0P0</accession>
<dbReference type="SMART" id="SM00451">
    <property type="entry name" value="ZnF_U1"/>
    <property type="match status" value="2"/>
</dbReference>
<feature type="region of interest" description="Disordered" evidence="2">
    <location>
        <begin position="941"/>
        <end position="987"/>
    </location>
</feature>
<reference evidence="4" key="1">
    <citation type="submission" date="2020-02" db="EMBL/GenBank/DDBJ databases">
        <title>Relaxed selection underlies rapid genomic changes in the transitions from sociality to social parasitism in ants.</title>
        <authorList>
            <person name="Bi X."/>
        </authorList>
    </citation>
    <scope>NUCLEOTIDE SEQUENCE</scope>
    <source>
        <strain evidence="4">BGI-DK2014c</strain>
        <tissue evidence="4">Whole body</tissue>
    </source>
</reference>
<dbReference type="InterPro" id="IPR026811">
    <property type="entry name" value="CIZ1"/>
</dbReference>
<dbReference type="GO" id="GO:0008270">
    <property type="term" value="F:zinc ion binding"/>
    <property type="evidence" value="ECO:0007669"/>
    <property type="project" value="InterPro"/>
</dbReference>
<comment type="caution">
    <text evidence="4">The sequence shown here is derived from an EMBL/GenBank/DDBJ whole genome shotgun (WGS) entry which is preliminary data.</text>
</comment>
<feature type="compositionally biased region" description="Basic and acidic residues" evidence="2">
    <location>
        <begin position="703"/>
        <end position="728"/>
    </location>
</feature>
<comment type="catalytic activity">
    <reaction evidence="1">
        <text>ATP + H2O = ADP + phosphate + H(+)</text>
        <dbReference type="Rhea" id="RHEA:13065"/>
        <dbReference type="ChEBI" id="CHEBI:15377"/>
        <dbReference type="ChEBI" id="CHEBI:15378"/>
        <dbReference type="ChEBI" id="CHEBI:30616"/>
        <dbReference type="ChEBI" id="CHEBI:43474"/>
        <dbReference type="ChEBI" id="CHEBI:456216"/>
        <dbReference type="EC" id="5.6.2.3"/>
    </reaction>
</comment>
<dbReference type="GO" id="GO:0043139">
    <property type="term" value="F:5'-3' DNA helicase activity"/>
    <property type="evidence" value="ECO:0007669"/>
    <property type="project" value="UniProtKB-EC"/>
</dbReference>
<dbReference type="InterPro" id="IPR027417">
    <property type="entry name" value="P-loop_NTPase"/>
</dbReference>
<name>A0A836F0P0_9HYME</name>
<dbReference type="Pfam" id="PF05970">
    <property type="entry name" value="PIF1"/>
    <property type="match status" value="1"/>
</dbReference>
<dbReference type="PANTHER" id="PTHR15491:SF9">
    <property type="entry name" value="CIP1-INTERACTING ZINC FINGER PROTEIN"/>
    <property type="match status" value="1"/>
</dbReference>
<dbReference type="SUPFAM" id="SSF52540">
    <property type="entry name" value="P-loop containing nucleoside triphosphate hydrolases"/>
    <property type="match status" value="1"/>
</dbReference>
<keyword evidence="5" id="KW-1185">Reference proteome</keyword>
<feature type="compositionally biased region" description="Acidic residues" evidence="2">
    <location>
        <begin position="884"/>
        <end position="903"/>
    </location>
</feature>
<evidence type="ECO:0000256" key="1">
    <source>
        <dbReference type="RuleBase" id="RU363044"/>
    </source>
</evidence>
<dbReference type="PROSITE" id="PS00028">
    <property type="entry name" value="ZINC_FINGER_C2H2_1"/>
    <property type="match status" value="1"/>
</dbReference>
<feature type="compositionally biased region" description="Basic and acidic residues" evidence="2">
    <location>
        <begin position="945"/>
        <end position="962"/>
    </location>
</feature>
<dbReference type="InterPro" id="IPR056345">
    <property type="entry name" value="Znf-C2H2_CIZ1"/>
</dbReference>
<feature type="non-terminal residue" evidence="4">
    <location>
        <position position="987"/>
    </location>
</feature>
<dbReference type="InterPro" id="IPR003604">
    <property type="entry name" value="Matrin/U1-like-C_Znf_C2H2"/>
</dbReference>
<dbReference type="EC" id="5.6.2.3" evidence="1"/>
<keyword evidence="1" id="KW-0547">Nucleotide-binding</keyword>
<feature type="compositionally biased region" description="Polar residues" evidence="2">
    <location>
        <begin position="407"/>
        <end position="427"/>
    </location>
</feature>
<comment type="similarity">
    <text evidence="1">Belongs to the helicase family.</text>
</comment>
<feature type="region of interest" description="Disordered" evidence="2">
    <location>
        <begin position="692"/>
        <end position="733"/>
    </location>
</feature>
<evidence type="ECO:0000259" key="3">
    <source>
        <dbReference type="PROSITE" id="PS00028"/>
    </source>
</evidence>
<protein>
    <recommendedName>
        <fullName evidence="1">ATP-dependent DNA helicase</fullName>
        <ecNumber evidence="1">5.6.2.3</ecNumber>
    </recommendedName>
</protein>
<dbReference type="InterPro" id="IPR010285">
    <property type="entry name" value="DNA_helicase_pif1-like_DEAD"/>
</dbReference>
<feature type="domain" description="C2H2-type" evidence="3">
    <location>
        <begin position="778"/>
        <end position="800"/>
    </location>
</feature>
<keyword evidence="1" id="KW-0234">DNA repair</keyword>
<dbReference type="AlphaFoldDB" id="A0A836F0P0"/>
<feature type="compositionally biased region" description="Basic and acidic residues" evidence="2">
    <location>
        <begin position="873"/>
        <end position="883"/>
    </location>
</feature>
<gene>
    <name evidence="4" type="primary">Pep_1</name>
    <name evidence="4" type="ORF">G6Z78_0013188</name>
</gene>
<feature type="compositionally biased region" description="Basic and acidic residues" evidence="2">
    <location>
        <begin position="446"/>
        <end position="462"/>
    </location>
</feature>
<dbReference type="GO" id="GO:0005634">
    <property type="term" value="C:nucleus"/>
    <property type="evidence" value="ECO:0007669"/>
    <property type="project" value="TreeGrafter"/>
</dbReference>
<feature type="compositionally biased region" description="Basic residues" evidence="2">
    <location>
        <begin position="968"/>
        <end position="987"/>
    </location>
</feature>
<proteinExistence type="inferred from homology"/>
<dbReference type="GO" id="GO:0006310">
    <property type="term" value="P:DNA recombination"/>
    <property type="evidence" value="ECO:0007669"/>
    <property type="project" value="UniProtKB-KW"/>
</dbReference>
<dbReference type="EMBL" id="JAANIA010002070">
    <property type="protein sequence ID" value="KAG5317915.1"/>
    <property type="molecule type" value="Genomic_DNA"/>
</dbReference>
<dbReference type="Gene3D" id="3.40.50.300">
    <property type="entry name" value="P-loop containing nucleotide triphosphate hydrolases"/>
    <property type="match status" value="1"/>
</dbReference>
<dbReference type="InterPro" id="IPR036236">
    <property type="entry name" value="Znf_C2H2_sf"/>
</dbReference>
<feature type="compositionally biased region" description="Polar residues" evidence="2">
    <location>
        <begin position="862"/>
        <end position="872"/>
    </location>
</feature>
<feature type="compositionally biased region" description="Basic and acidic residues" evidence="2">
    <location>
        <begin position="475"/>
        <end position="544"/>
    </location>
</feature>
<evidence type="ECO:0000313" key="5">
    <source>
        <dbReference type="Proteomes" id="UP000668214"/>
    </source>
</evidence>
<dbReference type="GO" id="GO:0003676">
    <property type="term" value="F:nucleic acid binding"/>
    <property type="evidence" value="ECO:0007669"/>
    <property type="project" value="InterPro"/>
</dbReference>
<feature type="non-terminal residue" evidence="4">
    <location>
        <position position="1"/>
    </location>
</feature>
<comment type="cofactor">
    <cofactor evidence="1">
        <name>Mg(2+)</name>
        <dbReference type="ChEBI" id="CHEBI:18420"/>
    </cofactor>
</comment>
<feature type="compositionally biased region" description="Polar residues" evidence="2">
    <location>
        <begin position="353"/>
        <end position="370"/>
    </location>
</feature>
<dbReference type="GO" id="GO:0006281">
    <property type="term" value="P:DNA repair"/>
    <property type="evidence" value="ECO:0007669"/>
    <property type="project" value="UniProtKB-KW"/>
</dbReference>
<keyword evidence="1" id="KW-0378">Hydrolase</keyword>
<dbReference type="InterPro" id="IPR013087">
    <property type="entry name" value="Znf_C2H2_type"/>
</dbReference>
<dbReference type="Pfam" id="PF23330">
    <property type="entry name" value="zf-C2H2_14"/>
    <property type="match status" value="1"/>
</dbReference>
<keyword evidence="1" id="KW-0347">Helicase</keyword>
<organism evidence="4 5">
    <name type="scientific">Pseudoatta argentina</name>
    <dbReference type="NCBI Taxonomy" id="621737"/>
    <lineage>
        <taxon>Eukaryota</taxon>
        <taxon>Metazoa</taxon>
        <taxon>Ecdysozoa</taxon>
        <taxon>Arthropoda</taxon>
        <taxon>Hexapoda</taxon>
        <taxon>Insecta</taxon>
        <taxon>Pterygota</taxon>
        <taxon>Neoptera</taxon>
        <taxon>Endopterygota</taxon>
        <taxon>Hymenoptera</taxon>
        <taxon>Apocrita</taxon>
        <taxon>Aculeata</taxon>
        <taxon>Formicoidea</taxon>
        <taxon>Formicidae</taxon>
        <taxon>Myrmicinae</taxon>
        <taxon>Pseudoatta</taxon>
    </lineage>
</organism>
<dbReference type="SUPFAM" id="SSF57667">
    <property type="entry name" value="beta-beta-alpha zinc fingers"/>
    <property type="match status" value="1"/>
</dbReference>
<keyword evidence="1" id="KW-0067">ATP-binding</keyword>
<dbReference type="SMART" id="SM00355">
    <property type="entry name" value="ZnF_C2H2"/>
    <property type="match status" value="3"/>
</dbReference>
<dbReference type="Proteomes" id="UP000668214">
    <property type="component" value="Unassembled WGS sequence"/>
</dbReference>
<feature type="region of interest" description="Disordered" evidence="2">
    <location>
        <begin position="353"/>
        <end position="544"/>
    </location>
</feature>
<keyword evidence="1" id="KW-0233">DNA recombination</keyword>
<dbReference type="GO" id="GO:0005524">
    <property type="term" value="F:ATP binding"/>
    <property type="evidence" value="ECO:0007669"/>
    <property type="project" value="UniProtKB-KW"/>
</dbReference>
<dbReference type="GO" id="GO:0000723">
    <property type="term" value="P:telomere maintenance"/>
    <property type="evidence" value="ECO:0007669"/>
    <property type="project" value="InterPro"/>
</dbReference>
<dbReference type="GO" id="GO:0016787">
    <property type="term" value="F:hydrolase activity"/>
    <property type="evidence" value="ECO:0007669"/>
    <property type="project" value="UniProtKB-KW"/>
</dbReference>
<dbReference type="PANTHER" id="PTHR15491">
    <property type="match status" value="1"/>
</dbReference>
<evidence type="ECO:0000256" key="2">
    <source>
        <dbReference type="SAM" id="MobiDB-lite"/>
    </source>
</evidence>
<sequence>IADYNLAIKLAWEGNMDIQFIGKKSEFLNSYFNKIHDKSEKCNIDFAMIHSNKPLALELWNFVMHSLNNRECGTLEAADTLLGILCMIYCPSLIDDYYPSRSKELESLNLYDFARFWEIQKARRNTAFVRVAELIEKRENDLKIADRDKFDDNELDCNPIEADNAMKDLIDFSKIRLNEGQKRVFDRVCRVLQNKNQILRLYVSSEGGTGKSFLLKRLNRLKSVELKTVELFIINEVTMISNVTFMFINLRLCEIFDTTDDSFFGRKHILLFGDLLQLLPVKEQSPKISRSEIHKYLGTMGGSDLWRLFDCNELLINMRQRCNNIYRDLEREIAIKIGAKQVPSLMSLGNNYSGPGPNYPTQQNYSSGRFGSNDRPARHPMKNQRPQPYNKMGNRARDGPAGRRGPSAQQSRAPQSGSQRMNGNQIQHRNDKSSKPIPASKQNQTAKKEQQDVKTSDSEKAEPPVPKSSDADESEDKKRDWKDEKNTEEVKVEKMEDEKMDDSEKNVEKSAEDSTKEAKDTSDKTEKENMKTTGKKSEVRHAESRYSEVPMNHMFCHICNKHMWDGFSFENHLRGRAHQLMMEKLDESYKLKVDLMRHELRVAEEQRELSLNNSKRRGKKVSVDFNVREYCTMCDLNFYGTLSTHRKSEKHQQLKTFLHPRCFPCLKEFPSRIEYDEHCLTPAHMKNAVQCEEQRKNKKKEKLAKGEAEVRTAEDEEKDVCNDSKNEKEEDSGEQEYITDIIENLTEKKLKIPSYKYCRQNHIFIGKSMVKEVQGFYCERCRRFMLLAEDMNAHLRSITHYRNFVAEVKSLTLNVPATESKESEQIDNEKNDEVKEDCDVHWKRRKISHDENDDDKSKEQQESSADNVNVTPKRSDGEEKYDPLEADAAESEEEENREAEEDTKETAVEDATNIQDVKPSVDEVWADMDNDNDVEMGNLIDEADEKEHVEPEKSVPKIERNHSPQMKPRGRGFVRGRGGPRARRSRR</sequence>
<feature type="region of interest" description="Disordered" evidence="2">
    <location>
        <begin position="845"/>
        <end position="922"/>
    </location>
</feature>
<evidence type="ECO:0000313" key="4">
    <source>
        <dbReference type="EMBL" id="KAG5317915.1"/>
    </source>
</evidence>